<dbReference type="Proteomes" id="UP000216035">
    <property type="component" value="Unassembled WGS sequence"/>
</dbReference>
<proteinExistence type="predicted"/>
<evidence type="ECO:0000313" key="1">
    <source>
        <dbReference type="EMBL" id="OYQ41498.1"/>
    </source>
</evidence>
<dbReference type="EMBL" id="NOXX01000219">
    <property type="protein sequence ID" value="OYQ41498.1"/>
    <property type="molecule type" value="Genomic_DNA"/>
</dbReference>
<organism evidence="1 2">
    <name type="scientific">Flavobacterium aurantiibacter</name>
    <dbReference type="NCBI Taxonomy" id="2023067"/>
    <lineage>
        <taxon>Bacteria</taxon>
        <taxon>Pseudomonadati</taxon>
        <taxon>Bacteroidota</taxon>
        <taxon>Flavobacteriia</taxon>
        <taxon>Flavobacteriales</taxon>
        <taxon>Flavobacteriaceae</taxon>
        <taxon>Flavobacterium</taxon>
    </lineage>
</organism>
<reference evidence="1 2" key="1">
    <citation type="submission" date="2017-07" db="EMBL/GenBank/DDBJ databases">
        <title>Flavobacterium cyanobacteriorum sp. nov., isolated from cyanobacterial aggregates in a eutrophic lake.</title>
        <authorList>
            <person name="Cai H."/>
        </authorList>
    </citation>
    <scope>NUCLEOTIDE SEQUENCE [LARGE SCALE GENOMIC DNA]</scope>
    <source>
        <strain evidence="1 2">TH167</strain>
    </source>
</reference>
<accession>A0A255ZJ08</accession>
<gene>
    <name evidence="1" type="ORF">CHX27_13015</name>
</gene>
<protein>
    <submittedName>
        <fullName evidence="1">Uncharacterized protein</fullName>
    </submittedName>
</protein>
<sequence>MFHKAFHSLHNASLRQAETAALFTRAEYAEVLRIWWNVSPLRKAQNVSSRLKIAPTFDRLRHRRDVGWVGQR</sequence>
<name>A0A255ZJ08_9FLAO</name>
<evidence type="ECO:0000313" key="2">
    <source>
        <dbReference type="Proteomes" id="UP000216035"/>
    </source>
</evidence>
<dbReference type="AlphaFoldDB" id="A0A255ZJ08"/>
<comment type="caution">
    <text evidence="1">The sequence shown here is derived from an EMBL/GenBank/DDBJ whole genome shotgun (WGS) entry which is preliminary data.</text>
</comment>
<keyword evidence="2" id="KW-1185">Reference proteome</keyword>